<sequence>MEAEFTKLREEEETGEIHKERSRQIGDILKVVSDLSTAVGNLANKEASKKSESKEPPTIDFGSFIHSDEEEIESIKELKRRFEEERSKVIATTKVLSFEN</sequence>
<name>A0ACB8ZQK6_CICIN</name>
<keyword evidence="2" id="KW-1185">Reference proteome</keyword>
<protein>
    <submittedName>
        <fullName evidence="1">Uncharacterized protein</fullName>
    </submittedName>
</protein>
<accession>A0ACB8ZQK6</accession>
<gene>
    <name evidence="1" type="ORF">L2E82_44443</name>
</gene>
<organism evidence="1 2">
    <name type="scientific">Cichorium intybus</name>
    <name type="common">Chicory</name>
    <dbReference type="NCBI Taxonomy" id="13427"/>
    <lineage>
        <taxon>Eukaryota</taxon>
        <taxon>Viridiplantae</taxon>
        <taxon>Streptophyta</taxon>
        <taxon>Embryophyta</taxon>
        <taxon>Tracheophyta</taxon>
        <taxon>Spermatophyta</taxon>
        <taxon>Magnoliopsida</taxon>
        <taxon>eudicotyledons</taxon>
        <taxon>Gunneridae</taxon>
        <taxon>Pentapetalae</taxon>
        <taxon>asterids</taxon>
        <taxon>campanulids</taxon>
        <taxon>Asterales</taxon>
        <taxon>Asteraceae</taxon>
        <taxon>Cichorioideae</taxon>
        <taxon>Cichorieae</taxon>
        <taxon>Cichoriinae</taxon>
        <taxon>Cichorium</taxon>
    </lineage>
</organism>
<comment type="caution">
    <text evidence="1">The sequence shown here is derived from an EMBL/GenBank/DDBJ whole genome shotgun (WGS) entry which is preliminary data.</text>
</comment>
<evidence type="ECO:0000313" key="2">
    <source>
        <dbReference type="Proteomes" id="UP001055811"/>
    </source>
</evidence>
<reference evidence="2" key="1">
    <citation type="journal article" date="2022" name="Mol. Ecol. Resour.">
        <title>The genomes of chicory, endive, great burdock and yacon provide insights into Asteraceae palaeo-polyploidization history and plant inulin production.</title>
        <authorList>
            <person name="Fan W."/>
            <person name="Wang S."/>
            <person name="Wang H."/>
            <person name="Wang A."/>
            <person name="Jiang F."/>
            <person name="Liu H."/>
            <person name="Zhao H."/>
            <person name="Xu D."/>
            <person name="Zhang Y."/>
        </authorList>
    </citation>
    <scope>NUCLEOTIDE SEQUENCE [LARGE SCALE GENOMIC DNA]</scope>
    <source>
        <strain evidence="2">cv. Punajuju</strain>
    </source>
</reference>
<reference evidence="1 2" key="2">
    <citation type="journal article" date="2022" name="Mol. Ecol. Resour.">
        <title>The genomes of chicory, endive, great burdock and yacon provide insights into Asteraceae paleo-polyploidization history and plant inulin production.</title>
        <authorList>
            <person name="Fan W."/>
            <person name="Wang S."/>
            <person name="Wang H."/>
            <person name="Wang A."/>
            <person name="Jiang F."/>
            <person name="Liu H."/>
            <person name="Zhao H."/>
            <person name="Xu D."/>
            <person name="Zhang Y."/>
        </authorList>
    </citation>
    <scope>NUCLEOTIDE SEQUENCE [LARGE SCALE GENOMIC DNA]</scope>
    <source>
        <strain evidence="2">cv. Punajuju</strain>
        <tissue evidence="1">Leaves</tissue>
    </source>
</reference>
<dbReference type="EMBL" id="CM042016">
    <property type="protein sequence ID" value="KAI3699852.1"/>
    <property type="molecule type" value="Genomic_DNA"/>
</dbReference>
<proteinExistence type="predicted"/>
<dbReference type="Proteomes" id="UP001055811">
    <property type="component" value="Linkage Group LG08"/>
</dbReference>
<evidence type="ECO:0000313" key="1">
    <source>
        <dbReference type="EMBL" id="KAI3699852.1"/>
    </source>
</evidence>